<name>A0AAU7Q4L5_9RICK</name>
<feature type="transmembrane region" description="Helical" evidence="1">
    <location>
        <begin position="62"/>
        <end position="81"/>
    </location>
</feature>
<sequence length="99" mass="11157">MIASILIFLGVCLVVISSVGVIVFPDFYTRLHAAGIADSSGAMLLLIGFALQNKFSINTIKIILLIFIIWIANATNSYILARTHYKSKDYSRRLRCWKY</sequence>
<protein>
    <submittedName>
        <fullName evidence="2">Monovalent cation/H(+) antiporter subunit G</fullName>
    </submittedName>
</protein>
<proteinExistence type="predicted"/>
<evidence type="ECO:0000313" key="2">
    <source>
        <dbReference type="EMBL" id="XBS67126.1"/>
    </source>
</evidence>
<feature type="transmembrane region" description="Helical" evidence="1">
    <location>
        <begin position="5"/>
        <end position="25"/>
    </location>
</feature>
<accession>A0AAU7Q4L5</accession>
<dbReference type="NCBIfam" id="TIGR01300">
    <property type="entry name" value="CPA3_mnhG_phaG"/>
    <property type="match status" value="1"/>
</dbReference>
<keyword evidence="1" id="KW-0812">Transmembrane</keyword>
<dbReference type="NCBIfam" id="NF009311">
    <property type="entry name" value="PRK12670.1"/>
    <property type="match status" value="1"/>
</dbReference>
<dbReference type="InterPro" id="IPR005133">
    <property type="entry name" value="PhaG_MnhG_YufB"/>
</dbReference>
<dbReference type="RefSeq" id="WP_114517297.1">
    <property type="nucleotide sequence ID" value="NZ_CP157942.1"/>
</dbReference>
<keyword evidence="1" id="KW-0472">Membrane</keyword>
<evidence type="ECO:0000256" key="1">
    <source>
        <dbReference type="SAM" id="Phobius"/>
    </source>
</evidence>
<dbReference type="PANTHER" id="PTHR34703:SF1">
    <property type="entry name" value="ANTIPORTER SUBUNIT MNHG2-RELATED"/>
    <property type="match status" value="1"/>
</dbReference>
<dbReference type="Pfam" id="PF03334">
    <property type="entry name" value="PhaG_MnhG_YufB"/>
    <property type="match status" value="1"/>
</dbReference>
<keyword evidence="1" id="KW-1133">Transmembrane helix</keyword>
<gene>
    <name evidence="2" type="primary">mnhG</name>
    <name evidence="2" type="ORF">ABLO99_08350</name>
</gene>
<organism evidence="2">
    <name type="scientific">Wolbachia endosymbiont of Armadillidium arcangelii</name>
    <dbReference type="NCBI Taxonomy" id="3158571"/>
    <lineage>
        <taxon>Bacteria</taxon>
        <taxon>Pseudomonadati</taxon>
        <taxon>Pseudomonadota</taxon>
        <taxon>Alphaproteobacteria</taxon>
        <taxon>Rickettsiales</taxon>
        <taxon>Anaplasmataceae</taxon>
        <taxon>Wolbachieae</taxon>
        <taxon>Wolbachia</taxon>
    </lineage>
</organism>
<reference evidence="2" key="1">
    <citation type="submission" date="2024-06" db="EMBL/GenBank/DDBJ databases">
        <authorList>
            <person name="Dussert Y."/>
            <person name="Peccoud J."/>
            <person name="Pigeault R."/>
        </authorList>
    </citation>
    <scope>NUCLEOTIDE SEQUENCE</scope>
    <source>
        <strain evidence="2">WArc</strain>
    </source>
</reference>
<dbReference type="EMBL" id="CP157942">
    <property type="protein sequence ID" value="XBS67126.1"/>
    <property type="molecule type" value="Genomic_DNA"/>
</dbReference>
<dbReference type="PANTHER" id="PTHR34703">
    <property type="entry name" value="ANTIPORTER SUBUNIT MNHG2-RELATED"/>
    <property type="match status" value="1"/>
</dbReference>
<dbReference type="GO" id="GO:0015385">
    <property type="term" value="F:sodium:proton antiporter activity"/>
    <property type="evidence" value="ECO:0007669"/>
    <property type="project" value="TreeGrafter"/>
</dbReference>
<dbReference type="AlphaFoldDB" id="A0AAU7Q4L5"/>